<protein>
    <submittedName>
        <fullName evidence="1">Uncharacterized protein</fullName>
    </submittedName>
</protein>
<comment type="caution">
    <text evidence="1">The sequence shown here is derived from an EMBL/GenBank/DDBJ whole genome shotgun (WGS) entry which is preliminary data.</text>
</comment>
<proteinExistence type="predicted"/>
<evidence type="ECO:0000313" key="2">
    <source>
        <dbReference type="Proteomes" id="UP000005959"/>
    </source>
</evidence>
<gene>
    <name evidence="1" type="ORF">HMPREF0454_03835</name>
</gene>
<dbReference type="AlphaFoldDB" id="G9YB56"/>
<dbReference type="HOGENOM" id="CLU_3025962_0_0_6"/>
<reference evidence="1 2" key="1">
    <citation type="submission" date="2011-08" db="EMBL/GenBank/DDBJ databases">
        <authorList>
            <person name="Weinstock G."/>
            <person name="Sodergren E."/>
            <person name="Clifton S."/>
            <person name="Fulton L."/>
            <person name="Fulton B."/>
            <person name="Courtney L."/>
            <person name="Fronick C."/>
            <person name="Harrison M."/>
            <person name="Strong C."/>
            <person name="Farmer C."/>
            <person name="Delahaunty K."/>
            <person name="Markovic C."/>
            <person name="Hall O."/>
            <person name="Minx P."/>
            <person name="Tomlinson C."/>
            <person name="Mitreva M."/>
            <person name="Hou S."/>
            <person name="Chen J."/>
            <person name="Wollam A."/>
            <person name="Pepin K.H."/>
            <person name="Johnson M."/>
            <person name="Bhonagiri V."/>
            <person name="Zhang X."/>
            <person name="Suruliraj S."/>
            <person name="Warren W."/>
            <person name="Chinwalla A."/>
            <person name="Mardis E.R."/>
            <person name="Wilson R.K."/>
        </authorList>
    </citation>
    <scope>NUCLEOTIDE SEQUENCE [LARGE SCALE GENOMIC DNA]</scope>
    <source>
        <strain evidence="1 2">ATCC 51873</strain>
    </source>
</reference>
<name>G9YB56_HAFAL</name>
<sequence>MDSAQRQCFVCPLTISTTLAADIGLYKFWDANDLSIDYDVMARTTYSTNVTGYDS</sequence>
<accession>G9YB56</accession>
<evidence type="ECO:0000313" key="1">
    <source>
        <dbReference type="EMBL" id="EHM39496.1"/>
    </source>
</evidence>
<organism evidence="1 2">
    <name type="scientific">Hafnia alvei ATCC 51873</name>
    <dbReference type="NCBI Taxonomy" id="1002364"/>
    <lineage>
        <taxon>Bacteria</taxon>
        <taxon>Pseudomonadati</taxon>
        <taxon>Pseudomonadota</taxon>
        <taxon>Gammaproteobacteria</taxon>
        <taxon>Enterobacterales</taxon>
        <taxon>Hafniaceae</taxon>
        <taxon>Hafnia</taxon>
    </lineage>
</organism>
<dbReference type="Proteomes" id="UP000005959">
    <property type="component" value="Unassembled WGS sequence"/>
</dbReference>
<dbReference type="EMBL" id="AGCI01000092">
    <property type="protein sequence ID" value="EHM39496.1"/>
    <property type="molecule type" value="Genomic_DNA"/>
</dbReference>